<feature type="region of interest" description="Disordered" evidence="5">
    <location>
        <begin position="16"/>
        <end position="35"/>
    </location>
</feature>
<dbReference type="InterPro" id="IPR028941">
    <property type="entry name" value="WHIM2_dom"/>
</dbReference>
<dbReference type="Pfam" id="PF00046">
    <property type="entry name" value="Homeodomain"/>
    <property type="match status" value="1"/>
</dbReference>
<dbReference type="Pfam" id="PF15612">
    <property type="entry name" value="WHIM1"/>
    <property type="match status" value="1"/>
</dbReference>
<dbReference type="GO" id="GO:0005634">
    <property type="term" value="C:nucleus"/>
    <property type="evidence" value="ECO:0007669"/>
    <property type="project" value="UniProtKB-SubCell"/>
</dbReference>
<feature type="compositionally biased region" description="Polar residues" evidence="5">
    <location>
        <begin position="22"/>
        <end position="35"/>
    </location>
</feature>
<feature type="DNA-binding region" description="Homeobox" evidence="3">
    <location>
        <begin position="172"/>
        <end position="231"/>
    </location>
</feature>
<protein>
    <submittedName>
        <fullName evidence="6">Uncharacterized protein</fullName>
    </submittedName>
</protein>
<dbReference type="Gene3D" id="1.10.10.60">
    <property type="entry name" value="Homeodomain-like"/>
    <property type="match status" value="1"/>
</dbReference>
<organism evidence="6">
    <name type="scientific">Aegilops tauschii</name>
    <name type="common">Tausch's goatgrass</name>
    <name type="synonym">Aegilops squarrosa</name>
    <dbReference type="NCBI Taxonomy" id="37682"/>
    <lineage>
        <taxon>Eukaryota</taxon>
        <taxon>Viridiplantae</taxon>
        <taxon>Streptophyta</taxon>
        <taxon>Embryophyta</taxon>
        <taxon>Tracheophyta</taxon>
        <taxon>Spermatophyta</taxon>
        <taxon>Magnoliopsida</taxon>
        <taxon>Liliopsida</taxon>
        <taxon>Poales</taxon>
        <taxon>Poaceae</taxon>
        <taxon>BOP clade</taxon>
        <taxon>Pooideae</taxon>
        <taxon>Triticodae</taxon>
        <taxon>Triticeae</taxon>
        <taxon>Triticinae</taxon>
        <taxon>Aegilops</taxon>
    </lineage>
</organism>
<feature type="region of interest" description="Disordered" evidence="5">
    <location>
        <begin position="105"/>
        <end position="126"/>
    </location>
</feature>
<dbReference type="SMART" id="SM00389">
    <property type="entry name" value="HOX"/>
    <property type="match status" value="1"/>
</dbReference>
<evidence type="ECO:0000256" key="4">
    <source>
        <dbReference type="RuleBase" id="RU000682"/>
    </source>
</evidence>
<dbReference type="PANTHER" id="PTHR36968">
    <property type="entry name" value="HOMEOBOX-DDT DOMAIN PROTEIN RLT2"/>
    <property type="match status" value="1"/>
</dbReference>
<dbReference type="InterPro" id="IPR044977">
    <property type="entry name" value="RLT1-3"/>
</dbReference>
<feature type="compositionally biased region" description="Low complexity" evidence="5">
    <location>
        <begin position="245"/>
        <end position="263"/>
    </location>
</feature>
<comment type="subcellular location">
    <subcellularLocation>
        <location evidence="1 3 4">Nucleus</location>
    </subcellularLocation>
</comment>
<evidence type="ECO:0000313" key="6">
    <source>
        <dbReference type="EnsemblPlants" id="EMT18510"/>
    </source>
</evidence>
<dbReference type="CDD" id="cd00086">
    <property type="entry name" value="homeodomain"/>
    <property type="match status" value="1"/>
</dbReference>
<dbReference type="InterPro" id="IPR009057">
    <property type="entry name" value="Homeodomain-like_sf"/>
</dbReference>
<dbReference type="InterPro" id="IPR001356">
    <property type="entry name" value="HD"/>
</dbReference>
<dbReference type="GO" id="GO:0006357">
    <property type="term" value="P:regulation of transcription by RNA polymerase II"/>
    <property type="evidence" value="ECO:0007669"/>
    <property type="project" value="InterPro"/>
</dbReference>
<dbReference type="PROSITE" id="PS50071">
    <property type="entry name" value="HOMEOBOX_2"/>
    <property type="match status" value="1"/>
</dbReference>
<dbReference type="Pfam" id="PF15613">
    <property type="entry name" value="WSD"/>
    <property type="match status" value="1"/>
</dbReference>
<feature type="region of interest" description="Disordered" evidence="5">
    <location>
        <begin position="474"/>
        <end position="501"/>
    </location>
</feature>
<feature type="region of interest" description="Disordered" evidence="5">
    <location>
        <begin position="231"/>
        <end position="271"/>
    </location>
</feature>
<feature type="region of interest" description="Disordered" evidence="5">
    <location>
        <begin position="784"/>
        <end position="829"/>
    </location>
</feature>
<dbReference type="GO" id="GO:0003677">
    <property type="term" value="F:DNA binding"/>
    <property type="evidence" value="ECO:0007669"/>
    <property type="project" value="UniProtKB-UniRule"/>
</dbReference>
<keyword evidence="3 4" id="KW-0371">Homeobox</keyword>
<feature type="compositionally biased region" description="Acidic residues" evidence="5">
    <location>
        <begin position="797"/>
        <end position="817"/>
    </location>
</feature>
<feature type="compositionally biased region" description="Basic residues" evidence="5">
    <location>
        <begin position="479"/>
        <end position="498"/>
    </location>
</feature>
<reference evidence="6" key="1">
    <citation type="submission" date="2015-06" db="UniProtKB">
        <authorList>
            <consortium name="EnsemblPlants"/>
        </authorList>
    </citation>
    <scope>IDENTIFICATION</scope>
</reference>
<dbReference type="InterPro" id="IPR028942">
    <property type="entry name" value="WHIM1_dom"/>
</dbReference>
<dbReference type="FunFam" id="1.10.10.60:FF:000505">
    <property type="entry name" value="Homeodomain-like transcriptional regulator"/>
    <property type="match status" value="1"/>
</dbReference>
<dbReference type="EnsemblPlants" id="EMT18510">
    <property type="protein sequence ID" value="EMT18510"/>
    <property type="gene ID" value="F775_28106"/>
</dbReference>
<evidence type="ECO:0000256" key="5">
    <source>
        <dbReference type="SAM" id="MobiDB-lite"/>
    </source>
</evidence>
<dbReference type="SUPFAM" id="SSF46689">
    <property type="entry name" value="Homeodomain-like"/>
    <property type="match status" value="1"/>
</dbReference>
<proteinExistence type="predicted"/>
<keyword evidence="3 4" id="KW-0238">DNA-binding</keyword>
<evidence type="ECO:0000256" key="1">
    <source>
        <dbReference type="ARBA" id="ARBA00004123"/>
    </source>
</evidence>
<sequence length="1349" mass="149409">MTALARIHGEKRALTTLDDSSDSGTQLRATTANTAGTSRPTTIINAGLVHDTCTCATKKTQPVNSFCNIHTPRGAKRKTGRDRLLYLGLAVEGDGGAVAEGHGGVAGRRVGPDPEAAAGDPGLEGEEGAEPVLCLDAAHVEAVAARAPQARSEDLGRAGAPPMMAKGFLAKSDNAGTKKSPLQIQMLESSYSEVQYPKPEDLTEYAASVGLTYNQVRIWFKERRRKERRHMEAAEVHVETQASARSNWPRCSSSRSSNSSQSPMQGIAGLQPEDDITLGRSMSLVGEKHTLRSQVLFPKDYILRKVFRKDGPSLGGDPDLLPERAHVHVRGLSLVALKMRLIPSQYHVELIDAVFNSCRYHRTSFLPGSKRFEEEKVPIFLPARSFFLVVERLAIFLSAGWMFFVWGRAGLGGNSGVEPIMSPTAQRSTLPFENNDPVRKHGKGKEIQDCSSFIDESGCLRSLRPFEDFGGKLAQKQTVPRKKVNKKSRPPPSKRKVPCGRVTDLKEHPPVECHLSVDESESSELRTEQATLVDDEELELSELQAGPNPLRCSAHISSTGRHGCPLCKDLLARFPPPSVRMKQPFPTKPWESSLEMVKKLFQVVRFVYTHFGSMDVHPFTFDEFAQAFHDKSTLDIKLMISLKNKMGLQGLINGSVREQEFDVNFWIKSLNSLTWVEILRQVLVASGFGSDHHMLNRNFFNKEKNQMVKYGLRPRTLKGELFTLLSKKGSGGLKVAELAKSPQIIGLNLSGASEVEQLIFSTLSSDITLFEKIAPSAYRLRVDPRIKGKEDPRSDTEDSGTVDDDGDASSSGDESDGPQESYPEHESRIVRWRQKNVHKNMNKCSEIDESYSGERWLLGLMEGEYSDLSIDEKLDCLVALIDVVSGAGSVPRLEEPQSVLSNIQRAQSHASGGKIKKCTRTIYQSSDEYLNRPGSSHSFDSSMQGQSGTLRSQDYIADSGANESPTGFAHQPQIVLLGSDRRYNNYWLFLGPCRADDPGHRRVYFESSEDGHWEVIDSPQDLLSLLSVLDIRGTREAYLLASMKKRQSCLFEGMKKHLEDGCVVALTASSDSSHSETSSGNRYSPKPSSGDGASPLSDIDSASVPTYLAGNLQNASSAIGIEVGRRSDEKMLKWERLQALDKWIWTSFYSSLTAVKCGKRSFKESLVHCESCHDLYWRDEKHCRICHSTFEVGFDLEERYAIHVATCREPEDLYDVPNHKVLPSQLQALKAAIHAIEARMPTAAFAGLWMKSSHNLWVKRLRRTSSLPELLQVLVDFVGAIDEDWLYQSSSAVSFSSYLDDITVYFQTMPQTTSAVALWVVKLDALIAPDLAQADSCRGLGKGSIQTRA</sequence>
<accession>R7WE54</accession>
<feature type="compositionally biased region" description="Basic and acidic residues" evidence="5">
    <location>
        <begin position="784"/>
        <end position="796"/>
    </location>
</feature>
<keyword evidence="2 3" id="KW-0539">Nucleus</keyword>
<evidence type="ECO:0000256" key="2">
    <source>
        <dbReference type="ARBA" id="ARBA00023242"/>
    </source>
</evidence>
<dbReference type="PANTHER" id="PTHR36968:SF8">
    <property type="entry name" value="HOMEOBOX-DDT DOMAIN PROTEIN RLT3 ISOFORM X1"/>
    <property type="match status" value="1"/>
</dbReference>
<name>R7WE54_AEGTA</name>
<feature type="region of interest" description="Disordered" evidence="5">
    <location>
        <begin position="1071"/>
        <end position="1096"/>
    </location>
</feature>
<evidence type="ECO:0000256" key="3">
    <source>
        <dbReference type="PROSITE-ProRule" id="PRU00108"/>
    </source>
</evidence>